<feature type="domain" description="Uracil-DNA glycosylase-like" evidence="10">
    <location>
        <begin position="44"/>
        <end position="204"/>
    </location>
</feature>
<evidence type="ECO:0000256" key="9">
    <source>
        <dbReference type="ARBA" id="ARBA00023204"/>
    </source>
</evidence>
<reference evidence="11 12" key="1">
    <citation type="journal article" date="2019" name="Nat. Microbiol.">
        <title>Mediterranean grassland soil C-N compound turnover is dependent on rainfall and depth, and is mediated by genomically divergent microorganisms.</title>
        <authorList>
            <person name="Diamond S."/>
            <person name="Andeer P.F."/>
            <person name="Li Z."/>
            <person name="Crits-Christoph A."/>
            <person name="Burstein D."/>
            <person name="Anantharaman K."/>
            <person name="Lane K.R."/>
            <person name="Thomas B.C."/>
            <person name="Pan C."/>
            <person name="Northen T.R."/>
            <person name="Banfield J.F."/>
        </authorList>
    </citation>
    <scope>NUCLEOTIDE SEQUENCE [LARGE SCALE GENOMIC DNA]</scope>
    <source>
        <strain evidence="11">WS_10</strain>
    </source>
</reference>
<accession>A0A538U3Q5</accession>
<proteinExistence type="inferred from homology"/>
<keyword evidence="4" id="KW-0479">Metal-binding</keyword>
<dbReference type="InterPro" id="IPR005273">
    <property type="entry name" value="Ura-DNA_glyco_family4"/>
</dbReference>
<gene>
    <name evidence="11" type="ORF">E6K80_08250</name>
</gene>
<dbReference type="GO" id="GO:0046872">
    <property type="term" value="F:metal ion binding"/>
    <property type="evidence" value="ECO:0007669"/>
    <property type="project" value="UniProtKB-KW"/>
</dbReference>
<evidence type="ECO:0000256" key="8">
    <source>
        <dbReference type="ARBA" id="ARBA00023014"/>
    </source>
</evidence>
<dbReference type="NCBIfam" id="TIGR00758">
    <property type="entry name" value="UDG_fam4"/>
    <property type="match status" value="1"/>
</dbReference>
<dbReference type="InterPro" id="IPR051536">
    <property type="entry name" value="UDG_Type-4/5"/>
</dbReference>
<dbReference type="GO" id="GO:0097506">
    <property type="term" value="F:deaminated base DNA N-glycosylase activity"/>
    <property type="evidence" value="ECO:0007669"/>
    <property type="project" value="UniProtKB-ARBA"/>
</dbReference>
<dbReference type="SMART" id="SM00986">
    <property type="entry name" value="UDG"/>
    <property type="match status" value="1"/>
</dbReference>
<keyword evidence="6" id="KW-0378">Hydrolase</keyword>
<evidence type="ECO:0000256" key="3">
    <source>
        <dbReference type="ARBA" id="ARBA00022485"/>
    </source>
</evidence>
<dbReference type="Gene3D" id="3.40.470.10">
    <property type="entry name" value="Uracil-DNA glycosylase-like domain"/>
    <property type="match status" value="1"/>
</dbReference>
<dbReference type="EMBL" id="VBPA01000197">
    <property type="protein sequence ID" value="TMQ70522.1"/>
    <property type="molecule type" value="Genomic_DNA"/>
</dbReference>
<dbReference type="SUPFAM" id="SSF52141">
    <property type="entry name" value="Uracil-DNA glycosylase-like"/>
    <property type="match status" value="1"/>
</dbReference>
<dbReference type="PANTHER" id="PTHR33693">
    <property type="entry name" value="TYPE-5 URACIL-DNA GLYCOSYLASE"/>
    <property type="match status" value="1"/>
</dbReference>
<evidence type="ECO:0000259" key="10">
    <source>
        <dbReference type="SMART" id="SM00986"/>
    </source>
</evidence>
<dbReference type="GO" id="GO:0006281">
    <property type="term" value="P:DNA repair"/>
    <property type="evidence" value="ECO:0007669"/>
    <property type="project" value="UniProtKB-KW"/>
</dbReference>
<keyword evidence="3" id="KW-0004">4Fe-4S</keyword>
<dbReference type="GO" id="GO:0051539">
    <property type="term" value="F:4 iron, 4 sulfur cluster binding"/>
    <property type="evidence" value="ECO:0007669"/>
    <property type="project" value="UniProtKB-KW"/>
</dbReference>
<evidence type="ECO:0000313" key="11">
    <source>
        <dbReference type="EMBL" id="TMQ70522.1"/>
    </source>
</evidence>
<evidence type="ECO:0000256" key="4">
    <source>
        <dbReference type="ARBA" id="ARBA00022723"/>
    </source>
</evidence>
<evidence type="ECO:0000256" key="2">
    <source>
        <dbReference type="ARBA" id="ARBA00019403"/>
    </source>
</evidence>
<evidence type="ECO:0000256" key="7">
    <source>
        <dbReference type="ARBA" id="ARBA00023004"/>
    </source>
</evidence>
<dbReference type="CDD" id="cd10030">
    <property type="entry name" value="UDG-F4_TTUDGA_SPO1dp_like"/>
    <property type="match status" value="1"/>
</dbReference>
<dbReference type="Proteomes" id="UP000319836">
    <property type="component" value="Unassembled WGS sequence"/>
</dbReference>
<keyword evidence="7" id="KW-0408">Iron</keyword>
<evidence type="ECO:0000256" key="5">
    <source>
        <dbReference type="ARBA" id="ARBA00022763"/>
    </source>
</evidence>
<comment type="similarity">
    <text evidence="1">Belongs to the uracil-DNA glycosylase (UDG) superfamily. Type 4 (UDGa) family.</text>
</comment>
<dbReference type="SMART" id="SM00987">
    <property type="entry name" value="UreE_C"/>
    <property type="match status" value="1"/>
</dbReference>
<dbReference type="PANTHER" id="PTHR33693:SF9">
    <property type="entry name" value="TYPE-4 URACIL-DNA GLYCOSYLASE"/>
    <property type="match status" value="1"/>
</dbReference>
<evidence type="ECO:0000256" key="6">
    <source>
        <dbReference type="ARBA" id="ARBA00022801"/>
    </source>
</evidence>
<keyword evidence="5" id="KW-0227">DNA damage</keyword>
<dbReference type="NCBIfam" id="TIGR03914">
    <property type="entry name" value="UDG_fam_dom"/>
    <property type="match status" value="1"/>
</dbReference>
<sequence length="214" mass="23175">MAEPRTGTSALEFLPTRASLPALREAVQGCRGCALYARATQAVFGEGRRSARVVMVGEQPGNEEDLQGHPFVGPAGRVLDRAMEAAGLDRADAYVTNVVKHFKWEARGSRRIHKKPGAREIGACLPWLEKEIELVRPEVLVLLGATAAHTLMGRAFKVTAHRGQVLESPLAPHAIATVHPSSILRAASSADRHREMERFTKDLQVVAALLNGHG</sequence>
<organism evidence="11 12">
    <name type="scientific">Eiseniibacteriota bacterium</name>
    <dbReference type="NCBI Taxonomy" id="2212470"/>
    <lineage>
        <taxon>Bacteria</taxon>
        <taxon>Candidatus Eiseniibacteriota</taxon>
    </lineage>
</organism>
<dbReference type="InterPro" id="IPR036895">
    <property type="entry name" value="Uracil-DNA_glycosylase-like_sf"/>
</dbReference>
<protein>
    <recommendedName>
        <fullName evidence="2">Type-4 uracil-DNA glycosylase</fullName>
    </recommendedName>
</protein>
<evidence type="ECO:0000256" key="1">
    <source>
        <dbReference type="ARBA" id="ARBA00006521"/>
    </source>
</evidence>
<dbReference type="Pfam" id="PF03167">
    <property type="entry name" value="UDG"/>
    <property type="match status" value="1"/>
</dbReference>
<keyword evidence="8" id="KW-0411">Iron-sulfur</keyword>
<name>A0A538U3Q5_UNCEI</name>
<comment type="caution">
    <text evidence="11">The sequence shown here is derived from an EMBL/GenBank/DDBJ whole genome shotgun (WGS) entry which is preliminary data.</text>
</comment>
<dbReference type="InterPro" id="IPR005122">
    <property type="entry name" value="Uracil-DNA_glycosylase-like"/>
</dbReference>
<dbReference type="AlphaFoldDB" id="A0A538U3Q5"/>
<evidence type="ECO:0000313" key="12">
    <source>
        <dbReference type="Proteomes" id="UP000319836"/>
    </source>
</evidence>
<keyword evidence="9" id="KW-0234">DNA repair</keyword>